<keyword evidence="4 6" id="KW-0732">Signal</keyword>
<gene>
    <name evidence="7" type="primary">yiaO_2</name>
    <name evidence="7" type="ORF">NIG5292_02759</name>
</gene>
<keyword evidence="7" id="KW-0675">Receptor</keyword>
<dbReference type="CDD" id="cd13603">
    <property type="entry name" value="PBP2_TRAP_Siap_TeaA_like"/>
    <property type="match status" value="1"/>
</dbReference>
<keyword evidence="5" id="KW-0574">Periplasm</keyword>
<sequence>MNMKLKTPALLAAVALFATSASAETVLRLGHVWPDSEIHAQAAEQFAEAVSEATGGEVTVEIFGGGTLGSDREILEGLKIGTADIWLGGGGVLSAASDTAKIFTVPFMFDNLDHFAAIYDGEVGQSITEAIDEESGYQILAYWMRGPRWLTTKTRVETPEDLLGLKIRVPDSSVFVESWRQLGASPTPMNFGEVFTALQQGVIDGQENPLSLIYASKFSEVVDFLGDTQHVMEPIAVVASSSRLSQLGEEEQAAILEAANGVAKSFVAESVRSGEANFLQKLQDEGMELVEVDKEAFRSTLDGFVDTHFPSLGDVYGEIRNAAE</sequence>
<dbReference type="InterPro" id="IPR018389">
    <property type="entry name" value="DctP_fam"/>
</dbReference>
<evidence type="ECO:0000256" key="1">
    <source>
        <dbReference type="ARBA" id="ARBA00004418"/>
    </source>
</evidence>
<dbReference type="STRING" id="282199.GCA_001049735_02758"/>
<dbReference type="Proteomes" id="UP000048949">
    <property type="component" value="Unassembled WGS sequence"/>
</dbReference>
<evidence type="ECO:0000256" key="5">
    <source>
        <dbReference type="ARBA" id="ARBA00022764"/>
    </source>
</evidence>
<proteinExistence type="inferred from homology"/>
<feature type="chain" id="PRO_5006712198" evidence="6">
    <location>
        <begin position="24"/>
        <end position="324"/>
    </location>
</feature>
<dbReference type="PIRSF" id="PIRSF006470">
    <property type="entry name" value="DctB"/>
    <property type="match status" value="1"/>
</dbReference>
<dbReference type="PANTHER" id="PTHR33376">
    <property type="match status" value="1"/>
</dbReference>
<protein>
    <submittedName>
        <fullName evidence="7">Extracytoplasmic solute receptor protein YiaO</fullName>
    </submittedName>
</protein>
<name>A0A0U1NPK9_9RHOB</name>
<dbReference type="RefSeq" id="WP_048600080.1">
    <property type="nucleotide sequence ID" value="NZ_CVPC01000030.1"/>
</dbReference>
<dbReference type="NCBIfam" id="NF037995">
    <property type="entry name" value="TRAP_S1"/>
    <property type="match status" value="1"/>
</dbReference>
<keyword evidence="8" id="KW-1185">Reference proteome</keyword>
<evidence type="ECO:0000256" key="4">
    <source>
        <dbReference type="ARBA" id="ARBA00022729"/>
    </source>
</evidence>
<evidence type="ECO:0000256" key="6">
    <source>
        <dbReference type="SAM" id="SignalP"/>
    </source>
</evidence>
<keyword evidence="3" id="KW-0813">Transport</keyword>
<dbReference type="EMBL" id="CVQV01000030">
    <property type="protein sequence ID" value="CRK76694.1"/>
    <property type="molecule type" value="Genomic_DNA"/>
</dbReference>
<feature type="signal peptide" evidence="6">
    <location>
        <begin position="1"/>
        <end position="23"/>
    </location>
</feature>
<dbReference type="OrthoDB" id="8673861at2"/>
<dbReference type="PANTHER" id="PTHR33376:SF7">
    <property type="entry name" value="C4-DICARBOXYLATE-BINDING PROTEIN DCTB"/>
    <property type="match status" value="1"/>
</dbReference>
<dbReference type="GO" id="GO:0030288">
    <property type="term" value="C:outer membrane-bounded periplasmic space"/>
    <property type="evidence" value="ECO:0007669"/>
    <property type="project" value="InterPro"/>
</dbReference>
<comment type="similarity">
    <text evidence="2">Belongs to the bacterial solute-binding protein 7 family.</text>
</comment>
<organism evidence="7 8">
    <name type="scientific">Nereida ignava</name>
    <dbReference type="NCBI Taxonomy" id="282199"/>
    <lineage>
        <taxon>Bacteria</taxon>
        <taxon>Pseudomonadati</taxon>
        <taxon>Pseudomonadota</taxon>
        <taxon>Alphaproteobacteria</taxon>
        <taxon>Rhodobacterales</taxon>
        <taxon>Roseobacteraceae</taxon>
        <taxon>Nereida</taxon>
    </lineage>
</organism>
<dbReference type="GO" id="GO:0055085">
    <property type="term" value="P:transmembrane transport"/>
    <property type="evidence" value="ECO:0007669"/>
    <property type="project" value="InterPro"/>
</dbReference>
<dbReference type="Pfam" id="PF03480">
    <property type="entry name" value="DctP"/>
    <property type="match status" value="1"/>
</dbReference>
<dbReference type="NCBIfam" id="TIGR00787">
    <property type="entry name" value="dctP"/>
    <property type="match status" value="1"/>
</dbReference>
<accession>A0A0U1NPK9</accession>
<dbReference type="InterPro" id="IPR004682">
    <property type="entry name" value="TRAP_DctP"/>
</dbReference>
<comment type="subcellular location">
    <subcellularLocation>
        <location evidence="1">Periplasm</location>
    </subcellularLocation>
</comment>
<evidence type="ECO:0000256" key="3">
    <source>
        <dbReference type="ARBA" id="ARBA00022448"/>
    </source>
</evidence>
<evidence type="ECO:0000313" key="7">
    <source>
        <dbReference type="EMBL" id="CRK76694.1"/>
    </source>
</evidence>
<dbReference type="InterPro" id="IPR038404">
    <property type="entry name" value="TRAP_DctP_sf"/>
</dbReference>
<evidence type="ECO:0000313" key="8">
    <source>
        <dbReference type="Proteomes" id="UP000048949"/>
    </source>
</evidence>
<reference evidence="7 8" key="1">
    <citation type="submission" date="2015-04" db="EMBL/GenBank/DDBJ databases">
        <authorList>
            <person name="Syromyatnikov M.Y."/>
            <person name="Popov V.N."/>
        </authorList>
    </citation>
    <scope>NUCLEOTIDE SEQUENCE [LARGE SCALE GENOMIC DNA]</scope>
    <source>
        <strain evidence="7 8">CECT 5292</strain>
    </source>
</reference>
<dbReference type="Gene3D" id="3.40.190.170">
    <property type="entry name" value="Bacterial extracellular solute-binding protein, family 7"/>
    <property type="match status" value="1"/>
</dbReference>
<dbReference type="AlphaFoldDB" id="A0A0U1NPK9"/>
<evidence type="ECO:0000256" key="2">
    <source>
        <dbReference type="ARBA" id="ARBA00009023"/>
    </source>
</evidence>